<gene>
    <name evidence="1" type="ORF">CCHR01_04988</name>
</gene>
<comment type="caution">
    <text evidence="1">The sequence shown here is derived from an EMBL/GenBank/DDBJ whole genome shotgun (WGS) entry which is preliminary data.</text>
</comment>
<sequence>MCRASGGAKSVVLNGRADSEAHCGLGHRPIPTCRVAGPPPKHPSIQALPIRLASPGAGATPHGLALHRGGGSRFGSQLNINPITYQPSKVPFCQTDLPPGQTPTQTACPTPRPSPSPNPQALLRACVDRLGALCCRCCRPPQTSTTLLWAILTFHLTHTFHAVSHTHRTFGLRLPPAPGNAF</sequence>
<evidence type="ECO:0000313" key="2">
    <source>
        <dbReference type="Proteomes" id="UP001243330"/>
    </source>
</evidence>
<evidence type="ECO:0000313" key="1">
    <source>
        <dbReference type="EMBL" id="KAK1852353.1"/>
    </source>
</evidence>
<dbReference type="AlphaFoldDB" id="A0AAD9APS4"/>
<organism evidence="1 2">
    <name type="scientific">Colletotrichum chrysophilum</name>
    <dbReference type="NCBI Taxonomy" id="1836956"/>
    <lineage>
        <taxon>Eukaryota</taxon>
        <taxon>Fungi</taxon>
        <taxon>Dikarya</taxon>
        <taxon>Ascomycota</taxon>
        <taxon>Pezizomycotina</taxon>
        <taxon>Sordariomycetes</taxon>
        <taxon>Hypocreomycetidae</taxon>
        <taxon>Glomerellales</taxon>
        <taxon>Glomerellaceae</taxon>
        <taxon>Colletotrichum</taxon>
        <taxon>Colletotrichum gloeosporioides species complex</taxon>
    </lineage>
</organism>
<reference evidence="1" key="1">
    <citation type="submission" date="2023-01" db="EMBL/GenBank/DDBJ databases">
        <title>Colletotrichum chrysophilum M932 genome sequence.</title>
        <authorList>
            <person name="Baroncelli R."/>
        </authorList>
    </citation>
    <scope>NUCLEOTIDE SEQUENCE</scope>
    <source>
        <strain evidence="1">M932</strain>
    </source>
</reference>
<name>A0AAD9APS4_9PEZI</name>
<dbReference type="Proteomes" id="UP001243330">
    <property type="component" value="Unassembled WGS sequence"/>
</dbReference>
<keyword evidence="2" id="KW-1185">Reference proteome</keyword>
<accession>A0AAD9APS4</accession>
<dbReference type="EMBL" id="JAQOWY010000076">
    <property type="protein sequence ID" value="KAK1852353.1"/>
    <property type="molecule type" value="Genomic_DNA"/>
</dbReference>
<proteinExistence type="predicted"/>
<protein>
    <submittedName>
        <fullName evidence="1">Uncharacterized protein</fullName>
    </submittedName>
</protein>